<evidence type="ECO:0000256" key="7">
    <source>
        <dbReference type="ARBA" id="ARBA00023054"/>
    </source>
</evidence>
<comment type="similarity">
    <text evidence="3">Belongs to the ADIP family.</text>
</comment>
<evidence type="ECO:0000256" key="3">
    <source>
        <dbReference type="ARBA" id="ARBA00009291"/>
    </source>
</evidence>
<keyword evidence="6" id="KW-0965">Cell junction</keyword>
<feature type="compositionally biased region" description="Polar residues" evidence="10">
    <location>
        <begin position="601"/>
        <end position="611"/>
    </location>
</feature>
<keyword evidence="8" id="KW-0206">Cytoskeleton</keyword>
<feature type="region of interest" description="Disordered" evidence="10">
    <location>
        <begin position="511"/>
        <end position="678"/>
    </location>
</feature>
<dbReference type="OrthoDB" id="312015at2759"/>
<feature type="region of interest" description="Disordered" evidence="10">
    <location>
        <begin position="765"/>
        <end position="818"/>
    </location>
</feature>
<keyword evidence="12" id="KW-1185">Reference proteome</keyword>
<reference evidence="11" key="1">
    <citation type="journal article" date="2020" name="Nat. Commun.">
        <title>Large-scale genome sequencing of mycorrhizal fungi provides insights into the early evolution of symbiotic traits.</title>
        <authorList>
            <person name="Miyauchi S."/>
            <person name="Kiss E."/>
            <person name="Kuo A."/>
            <person name="Drula E."/>
            <person name="Kohler A."/>
            <person name="Sanchez-Garcia M."/>
            <person name="Morin E."/>
            <person name="Andreopoulos B."/>
            <person name="Barry K.W."/>
            <person name="Bonito G."/>
            <person name="Buee M."/>
            <person name="Carver A."/>
            <person name="Chen C."/>
            <person name="Cichocki N."/>
            <person name="Clum A."/>
            <person name="Culley D."/>
            <person name="Crous P.W."/>
            <person name="Fauchery L."/>
            <person name="Girlanda M."/>
            <person name="Hayes R.D."/>
            <person name="Keri Z."/>
            <person name="LaButti K."/>
            <person name="Lipzen A."/>
            <person name="Lombard V."/>
            <person name="Magnuson J."/>
            <person name="Maillard F."/>
            <person name="Murat C."/>
            <person name="Nolan M."/>
            <person name="Ohm R.A."/>
            <person name="Pangilinan J."/>
            <person name="Pereira M.F."/>
            <person name="Perotto S."/>
            <person name="Peter M."/>
            <person name="Pfister S."/>
            <person name="Riley R."/>
            <person name="Sitrit Y."/>
            <person name="Stielow J.B."/>
            <person name="Szollosi G."/>
            <person name="Zifcakova L."/>
            <person name="Stursova M."/>
            <person name="Spatafora J.W."/>
            <person name="Tedersoo L."/>
            <person name="Vaario L.M."/>
            <person name="Yamada A."/>
            <person name="Yan M."/>
            <person name="Wang P."/>
            <person name="Xu J."/>
            <person name="Bruns T."/>
            <person name="Baldrian P."/>
            <person name="Vilgalys R."/>
            <person name="Dunand C."/>
            <person name="Henrissat B."/>
            <person name="Grigoriev I.V."/>
            <person name="Hibbett D."/>
            <person name="Nagy L.G."/>
            <person name="Martin F.M."/>
        </authorList>
    </citation>
    <scope>NUCLEOTIDE SEQUENCE</scope>
    <source>
        <strain evidence="11">UP504</strain>
    </source>
</reference>
<gene>
    <name evidence="11" type="ORF">BS47DRAFT_572137</name>
</gene>
<keyword evidence="5" id="KW-0130">Cell adhesion</keyword>
<dbReference type="EMBL" id="MU128934">
    <property type="protein sequence ID" value="KAF9517143.1"/>
    <property type="molecule type" value="Genomic_DNA"/>
</dbReference>
<dbReference type="InterPro" id="IPR021622">
    <property type="entry name" value="Afadin/alpha-actinin-bd"/>
</dbReference>
<feature type="compositionally biased region" description="Basic residues" evidence="10">
    <location>
        <begin position="513"/>
        <end position="524"/>
    </location>
</feature>
<evidence type="ECO:0000256" key="8">
    <source>
        <dbReference type="ARBA" id="ARBA00023212"/>
    </source>
</evidence>
<dbReference type="GO" id="GO:0035735">
    <property type="term" value="P:intraciliary transport involved in cilium assembly"/>
    <property type="evidence" value="ECO:0007669"/>
    <property type="project" value="TreeGrafter"/>
</dbReference>
<evidence type="ECO:0000313" key="12">
    <source>
        <dbReference type="Proteomes" id="UP000886523"/>
    </source>
</evidence>
<protein>
    <recommendedName>
        <fullName evidence="13">Afadin and alpha-actinin-binding-domain-containing protein</fullName>
    </recommendedName>
</protein>
<feature type="compositionally biased region" description="Low complexity" evidence="10">
    <location>
        <begin position="661"/>
        <end position="678"/>
    </location>
</feature>
<name>A0A9P6B3Q2_9AGAM</name>
<evidence type="ECO:0000256" key="10">
    <source>
        <dbReference type="SAM" id="MobiDB-lite"/>
    </source>
</evidence>
<evidence type="ECO:0000256" key="5">
    <source>
        <dbReference type="ARBA" id="ARBA00022889"/>
    </source>
</evidence>
<dbReference type="PANTHER" id="PTHR46507:SF4">
    <property type="entry name" value="SSX FAMILY MEMBER 2 INTERACTING PROTEIN"/>
    <property type="match status" value="1"/>
</dbReference>
<feature type="compositionally biased region" description="Low complexity" evidence="10">
    <location>
        <begin position="589"/>
        <end position="600"/>
    </location>
</feature>
<feature type="compositionally biased region" description="Low complexity" evidence="10">
    <location>
        <begin position="477"/>
        <end position="487"/>
    </location>
</feature>
<dbReference type="Pfam" id="PF11559">
    <property type="entry name" value="ADIP"/>
    <property type="match status" value="1"/>
</dbReference>
<keyword evidence="4" id="KW-0963">Cytoplasm</keyword>
<feature type="coiled-coil region" evidence="9">
    <location>
        <begin position="334"/>
        <end position="365"/>
    </location>
</feature>
<comment type="subcellular location">
    <subcellularLocation>
        <location evidence="1">Cell junction</location>
    </subcellularLocation>
    <subcellularLocation>
        <location evidence="2">Cytoplasm</location>
        <location evidence="2">Cytoskeleton</location>
        <location evidence="2">Microtubule organizing center</location>
        <location evidence="2">Centrosome</location>
    </subcellularLocation>
</comment>
<evidence type="ECO:0000256" key="4">
    <source>
        <dbReference type="ARBA" id="ARBA00022490"/>
    </source>
</evidence>
<dbReference type="PANTHER" id="PTHR46507">
    <property type="entry name" value="AFADIN- AND ALPHA-ACTININ-BINDING PROTEIN"/>
    <property type="match status" value="1"/>
</dbReference>
<feature type="compositionally biased region" description="Polar residues" evidence="10">
    <location>
        <begin position="459"/>
        <end position="471"/>
    </location>
</feature>
<feature type="compositionally biased region" description="Low complexity" evidence="10">
    <location>
        <begin position="613"/>
        <end position="625"/>
    </location>
</feature>
<evidence type="ECO:0000256" key="2">
    <source>
        <dbReference type="ARBA" id="ARBA00004300"/>
    </source>
</evidence>
<dbReference type="GO" id="GO:0007155">
    <property type="term" value="P:cell adhesion"/>
    <property type="evidence" value="ECO:0007669"/>
    <property type="project" value="UniProtKB-KW"/>
</dbReference>
<feature type="coiled-coil region" evidence="9">
    <location>
        <begin position="162"/>
        <end position="189"/>
    </location>
</feature>
<feature type="compositionally biased region" description="Pro residues" evidence="10">
    <location>
        <begin position="649"/>
        <end position="660"/>
    </location>
</feature>
<evidence type="ECO:0000256" key="6">
    <source>
        <dbReference type="ARBA" id="ARBA00022949"/>
    </source>
</evidence>
<dbReference type="AlphaFoldDB" id="A0A9P6B3Q2"/>
<comment type="caution">
    <text evidence="11">The sequence shown here is derived from an EMBL/GenBank/DDBJ whole genome shotgun (WGS) entry which is preliminary data.</text>
</comment>
<evidence type="ECO:0008006" key="13">
    <source>
        <dbReference type="Google" id="ProtNLM"/>
    </source>
</evidence>
<evidence type="ECO:0000256" key="1">
    <source>
        <dbReference type="ARBA" id="ARBA00004282"/>
    </source>
</evidence>
<proteinExistence type="inferred from homology"/>
<feature type="region of interest" description="Disordered" evidence="10">
    <location>
        <begin position="452"/>
        <end position="487"/>
    </location>
</feature>
<dbReference type="InterPro" id="IPR052300">
    <property type="entry name" value="Adhesion_Centrosome_assoc"/>
</dbReference>
<dbReference type="GO" id="GO:0036064">
    <property type="term" value="C:ciliary basal body"/>
    <property type="evidence" value="ECO:0007669"/>
    <property type="project" value="TreeGrafter"/>
</dbReference>
<keyword evidence="7 9" id="KW-0175">Coiled coil</keyword>
<evidence type="ECO:0000256" key="9">
    <source>
        <dbReference type="SAM" id="Coils"/>
    </source>
</evidence>
<feature type="region of interest" description="Disordered" evidence="10">
    <location>
        <begin position="374"/>
        <end position="395"/>
    </location>
</feature>
<organism evidence="11 12">
    <name type="scientific">Hydnum rufescens UP504</name>
    <dbReference type="NCBI Taxonomy" id="1448309"/>
    <lineage>
        <taxon>Eukaryota</taxon>
        <taxon>Fungi</taxon>
        <taxon>Dikarya</taxon>
        <taxon>Basidiomycota</taxon>
        <taxon>Agaricomycotina</taxon>
        <taxon>Agaricomycetes</taxon>
        <taxon>Cantharellales</taxon>
        <taxon>Hydnaceae</taxon>
        <taxon>Hydnum</taxon>
    </lineage>
</organism>
<dbReference type="Proteomes" id="UP000886523">
    <property type="component" value="Unassembled WGS sequence"/>
</dbReference>
<accession>A0A9P6B3Q2</accession>
<feature type="compositionally biased region" description="Acidic residues" evidence="10">
    <location>
        <begin position="553"/>
        <end position="573"/>
    </location>
</feature>
<evidence type="ECO:0000313" key="11">
    <source>
        <dbReference type="EMBL" id="KAF9517143.1"/>
    </source>
</evidence>
<sequence length="818" mass="88666">MESAMTTPGPKLVRWAFNASLSSPTPSSPERTSSSTLSFVSSQLVAHGFVRPPGLVGPLSQLQTKDQDVVVKCLMSLLEQRITDMERTEELTTRLNTLSYDHERLIGMHKTAKDHATHAQRETESTKSKHAATTNALSELQATHKVTVANLQRAQSALQFTRQTAQNEIKRKEKEVERIMDRWNKLSNEQTKLSSASSGMRCTNLVPDPAIVVPRGSSVLENSLAELKSERDRLVEQSQSFRSVIISLASGLDKLVRQHRSPSPTSARQAPVTDATLFPPSVTPWKEDPEHALATLNELLLATSSVIEARSVGPESDDTSDGACPIRMKDSVVHQRLLEEIQTLKAELEECRKSLEDQRNGALDAFLNNQRLLRGAPRPSAGGGSPIGDATSAEKEDWEMRLMEREKALEEERSKLTAAAIELGKERGSLASARLDLQEEKRAWRLKQVLEDMSETPAGPSSSSDVTNDSTPPIPSPAFVAPPAKSSALPSLPIPSLPHVSVKQPALKVGLVSKRHHHKSRSPKKSTTTGVINQTKLSPRRKLIRPLPSETETITEEEISEGDDDDEDLEEHDEPAHLDEQNVGTRAKSGPTSAPSGGSTQVTHSESNNPFDQILAQSAQAAQSLTRLTLSPERPSALAGATITTSGRAPPPLQRVPQSPPLTITIPSSSSMPQTPSPLSLLSAQERLKKNPYAPAVPSPLSRILRMSDSPALDHSTISPANEGQEATKWNLANVLEEEEEQGTMTVVHVPKRTASLAEELGLEIHEESDAGDGGGPVPGRGTRVYRTPSPGRRRFSAKEKGKNKLIIPVSSIGPGAG</sequence>